<keyword evidence="1" id="KW-0813">Transport</keyword>
<reference evidence="5 6" key="1">
    <citation type="journal article" date="2007" name="Proc. Natl. Acad. Sci. U.S.A.">
        <title>Genome dynamics in a natural archaeal population.</title>
        <authorList>
            <person name="Allen E.E."/>
            <person name="Tyson G.W."/>
            <person name="Whitaker R.J."/>
            <person name="Detter J.C."/>
            <person name="Richardson P.M."/>
            <person name="Banfield J.F."/>
        </authorList>
    </citation>
    <scope>NUCLEOTIDE SEQUENCE [LARGE SCALE GENOMIC DNA]</scope>
    <source>
        <strain evidence="6">fer1</strain>
    </source>
</reference>
<dbReference type="InterPro" id="IPR003593">
    <property type="entry name" value="AAA+_ATPase"/>
</dbReference>
<dbReference type="PANTHER" id="PTHR42939">
    <property type="entry name" value="ABC TRANSPORTER ATP-BINDING PROTEIN ALBC-RELATED"/>
    <property type="match status" value="1"/>
</dbReference>
<dbReference type="Proteomes" id="UP000014660">
    <property type="component" value="Chromosome"/>
</dbReference>
<dbReference type="InterPro" id="IPR027417">
    <property type="entry name" value="P-loop_NTPase"/>
</dbReference>
<keyword evidence="2" id="KW-0547">Nucleotide-binding</keyword>
<dbReference type="Pfam" id="PF00005">
    <property type="entry name" value="ABC_tran"/>
    <property type="match status" value="1"/>
</dbReference>
<dbReference type="GO" id="GO:0005524">
    <property type="term" value="F:ATP binding"/>
    <property type="evidence" value="ECO:0007669"/>
    <property type="project" value="UniProtKB-KW"/>
</dbReference>
<sequence length="302" mass="34748">MDNRHRIFNFHKGKKEEIIMDGIYFDNATKRFDDITIFENSTFRVDKGVTLLISPNGSGKSTIIYLIMGNYRINSGEIYVNGYNPVNNHRLAFLNTSLMPENPVYFGSGTVREHISLFSRLKGVASSEIYGFLSYFKMEHIINSRISSLSMGEAQILYISCYLSGNYKLYIFDEPNSNLDQPNRRRFAEAVKLKQLNSNSIFLITSHINDELNQQANQILTITGNKVRAFYRDDINIAYALKFYDIKTVEGKLKGLKHFMVNDSIVIKNASIRDIIDVIPESNIKEITRIPPAMVEYYENQK</sequence>
<keyword evidence="6" id="KW-1185">Reference proteome</keyword>
<dbReference type="InterPro" id="IPR003439">
    <property type="entry name" value="ABC_transporter-like_ATP-bd"/>
</dbReference>
<dbReference type="SMART" id="SM00382">
    <property type="entry name" value="AAA"/>
    <property type="match status" value="1"/>
</dbReference>
<dbReference type="HOGENOM" id="CLU_000604_1_2_2"/>
<accession>S0APD9</accession>
<evidence type="ECO:0000256" key="1">
    <source>
        <dbReference type="ARBA" id="ARBA00022448"/>
    </source>
</evidence>
<gene>
    <name evidence="5" type="ORF">FACI_IFERC00001G0776</name>
</gene>
<evidence type="ECO:0000313" key="5">
    <source>
        <dbReference type="EMBL" id="AGO60756.1"/>
    </source>
</evidence>
<dbReference type="SUPFAM" id="SSF52540">
    <property type="entry name" value="P-loop containing nucleoside triphosphate hydrolases"/>
    <property type="match status" value="1"/>
</dbReference>
<evidence type="ECO:0000313" key="6">
    <source>
        <dbReference type="Proteomes" id="UP000014660"/>
    </source>
</evidence>
<dbReference type="GO" id="GO:0016887">
    <property type="term" value="F:ATP hydrolysis activity"/>
    <property type="evidence" value="ECO:0007669"/>
    <property type="project" value="InterPro"/>
</dbReference>
<feature type="domain" description="ABC transporter" evidence="4">
    <location>
        <begin position="23"/>
        <end position="249"/>
    </location>
</feature>
<name>S0APD9_FERAC</name>
<dbReference type="Gene3D" id="3.40.50.300">
    <property type="entry name" value="P-loop containing nucleotide triphosphate hydrolases"/>
    <property type="match status" value="1"/>
</dbReference>
<dbReference type="InterPro" id="IPR051782">
    <property type="entry name" value="ABC_Transporter_VariousFunc"/>
</dbReference>
<dbReference type="AlphaFoldDB" id="S0APD9"/>
<evidence type="ECO:0000256" key="3">
    <source>
        <dbReference type="ARBA" id="ARBA00022840"/>
    </source>
</evidence>
<dbReference type="PANTHER" id="PTHR42939:SF1">
    <property type="entry name" value="ABC TRANSPORTER ATP-BINDING PROTEIN ALBC-RELATED"/>
    <property type="match status" value="1"/>
</dbReference>
<proteinExistence type="predicted"/>
<evidence type="ECO:0000259" key="4">
    <source>
        <dbReference type="PROSITE" id="PS50893"/>
    </source>
</evidence>
<dbReference type="PROSITE" id="PS50893">
    <property type="entry name" value="ABC_TRANSPORTER_2"/>
    <property type="match status" value="1"/>
</dbReference>
<protein>
    <submittedName>
        <fullName evidence="5">ABC transporter, ATP-binding protein related protein</fullName>
    </submittedName>
</protein>
<evidence type="ECO:0000256" key="2">
    <source>
        <dbReference type="ARBA" id="ARBA00022741"/>
    </source>
</evidence>
<keyword evidence="3 5" id="KW-0067">ATP-binding</keyword>
<organism evidence="5 6">
    <name type="scientific">Ferroplasma acidarmanus Fer1</name>
    <dbReference type="NCBI Taxonomy" id="333146"/>
    <lineage>
        <taxon>Archaea</taxon>
        <taxon>Methanobacteriati</taxon>
        <taxon>Thermoplasmatota</taxon>
        <taxon>Thermoplasmata</taxon>
        <taxon>Thermoplasmatales</taxon>
        <taxon>Ferroplasmaceae</taxon>
        <taxon>Ferroplasma</taxon>
    </lineage>
</organism>
<dbReference type="EMBL" id="CP004145">
    <property type="protein sequence ID" value="AGO60756.1"/>
    <property type="molecule type" value="Genomic_DNA"/>
</dbReference>
<dbReference type="KEGG" id="fac:FACI_IFERC01G0776"/>